<dbReference type="InterPro" id="IPR027417">
    <property type="entry name" value="P-loop_NTPase"/>
</dbReference>
<dbReference type="GO" id="GO:0006281">
    <property type="term" value="P:DNA repair"/>
    <property type="evidence" value="ECO:0007669"/>
    <property type="project" value="UniProtKB-KW"/>
</dbReference>
<evidence type="ECO:0000256" key="1">
    <source>
        <dbReference type="ARBA" id="ARBA00022741"/>
    </source>
</evidence>
<feature type="domain" description="Helicase ATP-binding" evidence="9">
    <location>
        <begin position="287"/>
        <end position="448"/>
    </location>
</feature>
<dbReference type="SMART" id="SM00490">
    <property type="entry name" value="HELICc"/>
    <property type="match status" value="1"/>
</dbReference>
<keyword evidence="7" id="KW-0234">DNA repair</keyword>
<dbReference type="CDD" id="cd17992">
    <property type="entry name" value="DEXHc_RecG"/>
    <property type="match status" value="1"/>
</dbReference>
<dbReference type="CDD" id="cd04488">
    <property type="entry name" value="RecG_wedge_OBF"/>
    <property type="match status" value="1"/>
</dbReference>
<dbReference type="Gene3D" id="2.40.50.140">
    <property type="entry name" value="Nucleic acid-binding proteins"/>
    <property type="match status" value="1"/>
</dbReference>
<dbReference type="GO" id="GO:0003677">
    <property type="term" value="F:DNA binding"/>
    <property type="evidence" value="ECO:0007669"/>
    <property type="project" value="UniProtKB-KW"/>
</dbReference>
<dbReference type="AlphaFoldDB" id="L0EV07"/>
<keyword evidence="4 11" id="KW-0347">Helicase</keyword>
<dbReference type="InterPro" id="IPR033454">
    <property type="entry name" value="RecG_wedge"/>
</dbReference>
<feature type="domain" description="Helicase C-terminal" evidence="10">
    <location>
        <begin position="470"/>
        <end position="626"/>
    </location>
</feature>
<proteinExistence type="predicted"/>
<dbReference type="PROSITE" id="PS51194">
    <property type="entry name" value="HELICASE_CTER"/>
    <property type="match status" value="1"/>
</dbReference>
<dbReference type="InterPro" id="IPR045562">
    <property type="entry name" value="RecG_dom3_C"/>
</dbReference>
<dbReference type="GO" id="GO:0005524">
    <property type="term" value="F:ATP binding"/>
    <property type="evidence" value="ECO:0007669"/>
    <property type="project" value="UniProtKB-KW"/>
</dbReference>
<dbReference type="EMBL" id="CP003789">
    <property type="protein sequence ID" value="AGA64675.1"/>
    <property type="molecule type" value="Genomic_DNA"/>
</dbReference>
<keyword evidence="3 11" id="KW-0378">Hydrolase</keyword>
<evidence type="ECO:0000256" key="4">
    <source>
        <dbReference type="ARBA" id="ARBA00022806"/>
    </source>
</evidence>
<keyword evidence="2" id="KW-0227">DNA damage</keyword>
<evidence type="ECO:0000256" key="6">
    <source>
        <dbReference type="ARBA" id="ARBA00023125"/>
    </source>
</evidence>
<organism evidence="11 12">
    <name type="scientific">Liberibacter crescens (strain BT-1)</name>
    <dbReference type="NCBI Taxonomy" id="1215343"/>
    <lineage>
        <taxon>Bacteria</taxon>
        <taxon>Pseudomonadati</taxon>
        <taxon>Pseudomonadota</taxon>
        <taxon>Alphaproteobacteria</taxon>
        <taxon>Hyphomicrobiales</taxon>
        <taxon>Rhizobiaceae</taxon>
        <taxon>Liberibacter</taxon>
    </lineage>
</organism>
<dbReference type="PANTHER" id="PTHR47964">
    <property type="entry name" value="ATP-DEPENDENT DNA HELICASE HOMOLOG RECG, CHLOROPLASTIC"/>
    <property type="match status" value="1"/>
</dbReference>
<keyword evidence="5" id="KW-0067">ATP-binding</keyword>
<dbReference type="eggNOG" id="COG1200">
    <property type="taxonomic scope" value="Bacteria"/>
</dbReference>
<keyword evidence="1" id="KW-0547">Nucleotide-binding</keyword>
<evidence type="ECO:0000256" key="5">
    <source>
        <dbReference type="ARBA" id="ARBA00022840"/>
    </source>
</evidence>
<dbReference type="Pfam" id="PF17191">
    <property type="entry name" value="RecG_wedge"/>
    <property type="match status" value="1"/>
</dbReference>
<dbReference type="NCBIfam" id="NF008164">
    <property type="entry name" value="PRK10917.1-2"/>
    <property type="match status" value="1"/>
</dbReference>
<dbReference type="InterPro" id="IPR014001">
    <property type="entry name" value="Helicase_ATP-bd"/>
</dbReference>
<dbReference type="GO" id="GO:0003678">
    <property type="term" value="F:DNA helicase activity"/>
    <property type="evidence" value="ECO:0007669"/>
    <property type="project" value="TreeGrafter"/>
</dbReference>
<dbReference type="PROSITE" id="PS51192">
    <property type="entry name" value="HELICASE_ATP_BIND_1"/>
    <property type="match status" value="1"/>
</dbReference>
<dbReference type="Proteomes" id="UP000010799">
    <property type="component" value="Chromosome"/>
</dbReference>
<dbReference type="Gene3D" id="3.40.50.300">
    <property type="entry name" value="P-loop containing nucleotide triphosphate hydrolases"/>
    <property type="match status" value="2"/>
</dbReference>
<evidence type="ECO:0000313" key="12">
    <source>
        <dbReference type="Proteomes" id="UP000010799"/>
    </source>
</evidence>
<sequence length="700" mass="78585">MRPSLLDPFFSSISSIPGVGPKLTVLLSKLVTSEKSEETCVIDLLFHLPSSVIDRTCHFKISQIPIGKLVTVKGLVIHHHVPIVRKNVPYKILIADETGKITLMFFRGEFQWLKKLFPNGNEVTVTGKIKKINGKLLMIHPQCSVCHTQDANFPLLEPVYLLTAGLSGKVFQKVIATLLSQLSSLPEWLDAIFLQKQNFPSFIDAFKRLHQPRDKADLDLQSPARRRLAYDELLANQIALLLVRQKFKNKLGFPYVSRVILFTRYLKNLPFVPTKSQINAIEDILNDMSNNERMLRMLQGDVGSGKTLVALIAMAAAIEAGGQAVIMVPISVLAQQHYDFIRKSIQDDTIGIEILTGNMNKTKRFEALERIASGKSQIIIGTHALFQDSIQYHNLILVVIDEQQRFGVHQRLKLVDKGISPHILMMTATPIPRTLVLIAFGDMDVSKITEKPVGRKPITTVTIPITKIDKVIDRLNSVLSEGKKAYWICPKIEENDQSFLGSAIQRFEQLSNFLRKKVGLIHGRMSESDKEAVMAAFKKGDISVLVATTVIEVGVDVSDASIMVIEHAENFGLAQLHQLRGRIGRSEEPSTCILLYCIPLTKHAYSRLSILRKTEDGFRIAEEDLKQRGEGEILGIKQSGVPKFLIANLEIHQDLLEIARKDAYALIKMDPKLKTTRGKAICNLLYLYRYNDIENSFITS</sequence>
<dbReference type="InterPro" id="IPR001650">
    <property type="entry name" value="Helicase_C-like"/>
</dbReference>
<dbReference type="Pfam" id="PF19833">
    <property type="entry name" value="RecG_dom3_C"/>
    <property type="match status" value="1"/>
</dbReference>
<dbReference type="Pfam" id="PF00271">
    <property type="entry name" value="Helicase_C"/>
    <property type="match status" value="1"/>
</dbReference>
<dbReference type="InterPro" id="IPR012340">
    <property type="entry name" value="NA-bd_OB-fold"/>
</dbReference>
<dbReference type="SUPFAM" id="SSF52540">
    <property type="entry name" value="P-loop containing nucleoside triphosphate hydrolases"/>
    <property type="match status" value="2"/>
</dbReference>
<evidence type="ECO:0000256" key="7">
    <source>
        <dbReference type="ARBA" id="ARBA00023204"/>
    </source>
</evidence>
<dbReference type="InterPro" id="IPR047112">
    <property type="entry name" value="RecG/Mfd"/>
</dbReference>
<dbReference type="GO" id="GO:0016787">
    <property type="term" value="F:hydrolase activity"/>
    <property type="evidence" value="ECO:0007669"/>
    <property type="project" value="UniProtKB-KW"/>
</dbReference>
<evidence type="ECO:0000256" key="2">
    <source>
        <dbReference type="ARBA" id="ARBA00022763"/>
    </source>
</evidence>
<dbReference type="InterPro" id="IPR011545">
    <property type="entry name" value="DEAD/DEAH_box_helicase_dom"/>
</dbReference>
<protein>
    <recommendedName>
        <fullName evidence="8">Probable DNA 3'-5' helicase RecG</fullName>
    </recommendedName>
</protein>
<dbReference type="STRING" id="1215343.B488_06830"/>
<dbReference type="HOGENOM" id="CLU_1037463_0_0_5"/>
<evidence type="ECO:0000259" key="9">
    <source>
        <dbReference type="PROSITE" id="PS51192"/>
    </source>
</evidence>
<evidence type="ECO:0000256" key="3">
    <source>
        <dbReference type="ARBA" id="ARBA00022801"/>
    </source>
</evidence>
<evidence type="ECO:0000313" key="11">
    <source>
        <dbReference type="EMBL" id="AGA64675.1"/>
    </source>
</evidence>
<name>L0EV07_LIBCB</name>
<accession>L0EV07</accession>
<evidence type="ECO:0000259" key="10">
    <source>
        <dbReference type="PROSITE" id="PS51194"/>
    </source>
</evidence>
<dbReference type="SUPFAM" id="SSF50249">
    <property type="entry name" value="Nucleic acid-binding proteins"/>
    <property type="match status" value="1"/>
</dbReference>
<dbReference type="SMART" id="SM00487">
    <property type="entry name" value="DEXDc"/>
    <property type="match status" value="1"/>
</dbReference>
<keyword evidence="6" id="KW-0238">DNA-binding</keyword>
<keyword evidence="12" id="KW-1185">Reference proteome</keyword>
<dbReference type="KEGG" id="lcc:B488_06830"/>
<dbReference type="PANTHER" id="PTHR47964:SF1">
    <property type="entry name" value="ATP-DEPENDENT DNA HELICASE HOMOLOG RECG, CHLOROPLASTIC"/>
    <property type="match status" value="1"/>
</dbReference>
<gene>
    <name evidence="11" type="ordered locus">B488_06830</name>
</gene>
<dbReference type="Pfam" id="PF00270">
    <property type="entry name" value="DEAD"/>
    <property type="match status" value="1"/>
</dbReference>
<reference evidence="11 12" key="1">
    <citation type="journal article" date="2012" name="Stand. Genomic Sci.">
        <title>Complete genome sequence of Liberibacter crescens BT-1.</title>
        <authorList>
            <person name="Leonard M.T."/>
            <person name="Fagen J.R."/>
            <person name="Davis-Richardson A.G."/>
            <person name="Davis M.J."/>
            <person name="Triplett E.W."/>
        </authorList>
    </citation>
    <scope>NUCLEOTIDE SEQUENCE [LARGE SCALE GENOMIC DNA]</scope>
    <source>
        <strain evidence="11 12">BT-1</strain>
    </source>
</reference>
<evidence type="ECO:0000256" key="8">
    <source>
        <dbReference type="ARBA" id="ARBA00049819"/>
    </source>
</evidence>
<dbReference type="PATRIC" id="fig|1215343.11.peg.703"/>